<dbReference type="PANTHER" id="PTHR44051:SF8">
    <property type="entry name" value="GLUTATHIONE S-TRANSFERASE GSTA"/>
    <property type="match status" value="1"/>
</dbReference>
<sequence length="109" mass="12514">MSGQYGHFHKYVGEKCTHPYPEERYRTEVTRLLGVLDKRLEGREFLVDDGFSIADMATFPWLECIRGPKGYGSPQLLEPHKNVTAYLDRCLARPAVKRGMGVTPFPERK</sequence>
<dbReference type="STRING" id="105231.A0A1Y1HTZ7"/>
<name>A0A1Y1HTZ7_KLENI</name>
<dbReference type="OrthoDB" id="422574at2759"/>
<organism evidence="2 3">
    <name type="scientific">Klebsormidium nitens</name>
    <name type="common">Green alga</name>
    <name type="synonym">Ulothrix nitens</name>
    <dbReference type="NCBI Taxonomy" id="105231"/>
    <lineage>
        <taxon>Eukaryota</taxon>
        <taxon>Viridiplantae</taxon>
        <taxon>Streptophyta</taxon>
        <taxon>Klebsormidiophyceae</taxon>
        <taxon>Klebsormidiales</taxon>
        <taxon>Klebsormidiaceae</taxon>
        <taxon>Klebsormidium</taxon>
    </lineage>
</organism>
<dbReference type="InterPro" id="IPR010987">
    <property type="entry name" value="Glutathione-S-Trfase_C-like"/>
</dbReference>
<dbReference type="InterPro" id="IPR004046">
    <property type="entry name" value="GST_C"/>
</dbReference>
<dbReference type="OMA" id="CANETKR"/>
<keyword evidence="3" id="KW-1185">Reference proteome</keyword>
<proteinExistence type="predicted"/>
<dbReference type="Pfam" id="PF00043">
    <property type="entry name" value="GST_C"/>
    <property type="match status" value="1"/>
</dbReference>
<dbReference type="Gene3D" id="1.20.1050.10">
    <property type="match status" value="1"/>
</dbReference>
<evidence type="ECO:0000313" key="3">
    <source>
        <dbReference type="Proteomes" id="UP000054558"/>
    </source>
</evidence>
<protein>
    <recommendedName>
        <fullName evidence="1">GST C-terminal domain-containing protein</fullName>
    </recommendedName>
</protein>
<accession>A0A1Y1HTZ7</accession>
<evidence type="ECO:0000313" key="2">
    <source>
        <dbReference type="EMBL" id="GAQ80471.1"/>
    </source>
</evidence>
<dbReference type="Proteomes" id="UP000054558">
    <property type="component" value="Unassembled WGS sequence"/>
</dbReference>
<dbReference type="SUPFAM" id="SSF47616">
    <property type="entry name" value="GST C-terminal domain-like"/>
    <property type="match status" value="1"/>
</dbReference>
<evidence type="ECO:0000259" key="1">
    <source>
        <dbReference type="PROSITE" id="PS50405"/>
    </source>
</evidence>
<dbReference type="AlphaFoldDB" id="A0A1Y1HTZ7"/>
<dbReference type="PROSITE" id="PS50405">
    <property type="entry name" value="GST_CTER"/>
    <property type="match status" value="1"/>
</dbReference>
<gene>
    <name evidence="2" type="ORF">KFL_000550035</name>
</gene>
<dbReference type="InterPro" id="IPR036282">
    <property type="entry name" value="Glutathione-S-Trfase_C_sf"/>
</dbReference>
<feature type="domain" description="GST C-terminal" evidence="1">
    <location>
        <begin position="1"/>
        <end position="109"/>
    </location>
</feature>
<dbReference type="PANTHER" id="PTHR44051">
    <property type="entry name" value="GLUTATHIONE S-TRANSFERASE-RELATED"/>
    <property type="match status" value="1"/>
</dbReference>
<dbReference type="EMBL" id="DF237004">
    <property type="protein sequence ID" value="GAQ80471.1"/>
    <property type="molecule type" value="Genomic_DNA"/>
</dbReference>
<reference evidence="2 3" key="1">
    <citation type="journal article" date="2014" name="Nat. Commun.">
        <title>Klebsormidium flaccidum genome reveals primary factors for plant terrestrial adaptation.</title>
        <authorList>
            <person name="Hori K."/>
            <person name="Maruyama F."/>
            <person name="Fujisawa T."/>
            <person name="Togashi T."/>
            <person name="Yamamoto N."/>
            <person name="Seo M."/>
            <person name="Sato S."/>
            <person name="Yamada T."/>
            <person name="Mori H."/>
            <person name="Tajima N."/>
            <person name="Moriyama T."/>
            <person name="Ikeuchi M."/>
            <person name="Watanabe M."/>
            <person name="Wada H."/>
            <person name="Kobayashi K."/>
            <person name="Saito M."/>
            <person name="Masuda T."/>
            <person name="Sasaki-Sekimoto Y."/>
            <person name="Mashiguchi K."/>
            <person name="Awai K."/>
            <person name="Shimojima M."/>
            <person name="Masuda S."/>
            <person name="Iwai M."/>
            <person name="Nobusawa T."/>
            <person name="Narise T."/>
            <person name="Kondo S."/>
            <person name="Saito H."/>
            <person name="Sato R."/>
            <person name="Murakawa M."/>
            <person name="Ihara Y."/>
            <person name="Oshima-Yamada Y."/>
            <person name="Ohtaka K."/>
            <person name="Satoh M."/>
            <person name="Sonobe K."/>
            <person name="Ishii M."/>
            <person name="Ohtani R."/>
            <person name="Kanamori-Sato M."/>
            <person name="Honoki R."/>
            <person name="Miyazaki D."/>
            <person name="Mochizuki H."/>
            <person name="Umetsu J."/>
            <person name="Higashi K."/>
            <person name="Shibata D."/>
            <person name="Kamiya Y."/>
            <person name="Sato N."/>
            <person name="Nakamura Y."/>
            <person name="Tabata S."/>
            <person name="Ida S."/>
            <person name="Kurokawa K."/>
            <person name="Ohta H."/>
        </authorList>
    </citation>
    <scope>NUCLEOTIDE SEQUENCE [LARGE SCALE GENOMIC DNA]</scope>
    <source>
        <strain evidence="2 3">NIES-2285</strain>
    </source>
</reference>